<dbReference type="Proteomes" id="UP000285405">
    <property type="component" value="Unassembled WGS sequence"/>
</dbReference>
<reference evidence="1 2" key="1">
    <citation type="journal article" date="2018" name="BMC Genomics">
        <title>Comparative genome analyses reveal sequence features reflecting distinct modes of host-adaptation between dicot and monocot powdery mildew.</title>
        <authorList>
            <person name="Wu Y."/>
            <person name="Ma X."/>
            <person name="Pan Z."/>
            <person name="Kale S.D."/>
            <person name="Song Y."/>
            <person name="King H."/>
            <person name="Zhang Q."/>
            <person name="Presley C."/>
            <person name="Deng X."/>
            <person name="Wei C.I."/>
            <person name="Xiao S."/>
        </authorList>
    </citation>
    <scope>NUCLEOTIDE SEQUENCE [LARGE SCALE GENOMIC DNA]</scope>
    <source>
        <strain evidence="1">UCSC1</strain>
    </source>
</reference>
<gene>
    <name evidence="1" type="ORF">GcC1_021023b</name>
</gene>
<accession>A0A420J4U2</accession>
<proteinExistence type="predicted"/>
<dbReference type="AlphaFoldDB" id="A0A420J4U2"/>
<organism evidence="1 2">
    <name type="scientific">Golovinomyces cichoracearum</name>
    <dbReference type="NCBI Taxonomy" id="62708"/>
    <lineage>
        <taxon>Eukaryota</taxon>
        <taxon>Fungi</taxon>
        <taxon>Dikarya</taxon>
        <taxon>Ascomycota</taxon>
        <taxon>Pezizomycotina</taxon>
        <taxon>Leotiomycetes</taxon>
        <taxon>Erysiphales</taxon>
        <taxon>Erysiphaceae</taxon>
        <taxon>Golovinomyces</taxon>
    </lineage>
</organism>
<sequence length="91" mass="10699">MRRLASKASKETIPFLKNSNPERFKSAKSMLDHLEAQYGDPDRIKKAENEWDKLRMMDPESYGNKCNDISYIKFRNAFCRLGVELQKPRSE</sequence>
<dbReference type="EMBL" id="MCBR01002181">
    <property type="protein sequence ID" value="RKF81804.1"/>
    <property type="molecule type" value="Genomic_DNA"/>
</dbReference>
<evidence type="ECO:0000313" key="2">
    <source>
        <dbReference type="Proteomes" id="UP000285405"/>
    </source>
</evidence>
<protein>
    <submittedName>
        <fullName evidence="1">Uncharacterized protein</fullName>
    </submittedName>
</protein>
<comment type="caution">
    <text evidence="1">The sequence shown here is derived from an EMBL/GenBank/DDBJ whole genome shotgun (WGS) entry which is preliminary data.</text>
</comment>
<evidence type="ECO:0000313" key="1">
    <source>
        <dbReference type="EMBL" id="RKF81804.1"/>
    </source>
</evidence>
<name>A0A420J4U2_9PEZI</name>